<dbReference type="EMBL" id="CAXAMM010022835">
    <property type="protein sequence ID" value="CAK9052619.1"/>
    <property type="molecule type" value="Genomic_DNA"/>
</dbReference>
<feature type="domain" description="Peptidase C1A papain C-terminal" evidence="4">
    <location>
        <begin position="52"/>
        <end position="302"/>
    </location>
</feature>
<comment type="similarity">
    <text evidence="1">Belongs to the peptidase C1 family.</text>
</comment>
<accession>A0ABP0MMC9</accession>
<keyword evidence="3" id="KW-0732">Signal</keyword>
<gene>
    <name evidence="5" type="ORF">SCF082_LOCUS28765</name>
</gene>
<dbReference type="InterPro" id="IPR000668">
    <property type="entry name" value="Peptidase_C1A_C"/>
</dbReference>
<evidence type="ECO:0000313" key="5">
    <source>
        <dbReference type="EMBL" id="CAK9052619.1"/>
    </source>
</evidence>
<dbReference type="SUPFAM" id="SSF54001">
    <property type="entry name" value="Cysteine proteinases"/>
    <property type="match status" value="1"/>
</dbReference>
<proteinExistence type="inferred from homology"/>
<comment type="caution">
    <text evidence="5">The sequence shown here is derived from an EMBL/GenBank/DDBJ whole genome shotgun (WGS) entry which is preliminary data.</text>
</comment>
<evidence type="ECO:0000256" key="3">
    <source>
        <dbReference type="SAM" id="SignalP"/>
    </source>
</evidence>
<feature type="chain" id="PRO_5046180000" evidence="3">
    <location>
        <begin position="19"/>
        <end position="345"/>
    </location>
</feature>
<dbReference type="PANTHER" id="PTHR12411">
    <property type="entry name" value="CYSTEINE PROTEASE FAMILY C1-RELATED"/>
    <property type="match status" value="1"/>
</dbReference>
<evidence type="ECO:0000313" key="6">
    <source>
        <dbReference type="Proteomes" id="UP001642464"/>
    </source>
</evidence>
<evidence type="ECO:0000256" key="2">
    <source>
        <dbReference type="ARBA" id="ARBA00023145"/>
    </source>
</evidence>
<sequence>MWAKVVVAVGLLAVAASAERRRPSEYKILPGHTKLNWTTHEHAHEYLDATKLPDEFDWGDVNGRSFLTAMKNQHIPQYCGSCWAHGVVSALQDRIKIARKGRGEDINLSIQYILNCGTRVAGSCHGGSHTGAMQFIKESGFIPHETCLQYEACSAESKEGTCGSGDYTCKPINVCRTCSTFKDFGGFCSEIDEFPNATIAEYGTLSSTEAVKREIFARGPVACGINANEILEYTGGILDLPHASREIDHIISVVGWGKNPEDGSQYWKIRNSWGSYAGSSGYVYLKLGENQLGVDHSCAWSTPGHFSERNPKVCFEDGSNCVKHQRYVDPHEMGVAYGEMLQALE</sequence>
<dbReference type="Pfam" id="PF00112">
    <property type="entry name" value="Peptidase_C1"/>
    <property type="match status" value="1"/>
</dbReference>
<feature type="signal peptide" evidence="3">
    <location>
        <begin position="1"/>
        <end position="18"/>
    </location>
</feature>
<dbReference type="SMART" id="SM00645">
    <property type="entry name" value="Pept_C1"/>
    <property type="match status" value="1"/>
</dbReference>
<organism evidence="5 6">
    <name type="scientific">Durusdinium trenchii</name>
    <dbReference type="NCBI Taxonomy" id="1381693"/>
    <lineage>
        <taxon>Eukaryota</taxon>
        <taxon>Sar</taxon>
        <taxon>Alveolata</taxon>
        <taxon>Dinophyceae</taxon>
        <taxon>Suessiales</taxon>
        <taxon>Symbiodiniaceae</taxon>
        <taxon>Durusdinium</taxon>
    </lineage>
</organism>
<evidence type="ECO:0000256" key="1">
    <source>
        <dbReference type="ARBA" id="ARBA00008455"/>
    </source>
</evidence>
<name>A0ABP0MMC9_9DINO</name>
<keyword evidence="2" id="KW-0865">Zymogen</keyword>
<reference evidence="5 6" key="1">
    <citation type="submission" date="2024-02" db="EMBL/GenBank/DDBJ databases">
        <authorList>
            <person name="Chen Y."/>
            <person name="Shah S."/>
            <person name="Dougan E. K."/>
            <person name="Thang M."/>
            <person name="Chan C."/>
        </authorList>
    </citation>
    <scope>NUCLEOTIDE SEQUENCE [LARGE SCALE GENOMIC DNA]</scope>
</reference>
<dbReference type="Gene3D" id="3.90.70.10">
    <property type="entry name" value="Cysteine proteinases"/>
    <property type="match status" value="1"/>
</dbReference>
<keyword evidence="6" id="KW-1185">Reference proteome</keyword>
<evidence type="ECO:0000259" key="4">
    <source>
        <dbReference type="SMART" id="SM00645"/>
    </source>
</evidence>
<dbReference type="InterPro" id="IPR038765">
    <property type="entry name" value="Papain-like_cys_pep_sf"/>
</dbReference>
<dbReference type="Proteomes" id="UP001642464">
    <property type="component" value="Unassembled WGS sequence"/>
</dbReference>
<protein>
    <submittedName>
        <fullName evidence="5">Cathepsin Z</fullName>
    </submittedName>
</protein>
<dbReference type="InterPro" id="IPR013128">
    <property type="entry name" value="Peptidase_C1A"/>
</dbReference>